<dbReference type="SUPFAM" id="SSF53335">
    <property type="entry name" value="S-adenosyl-L-methionine-dependent methyltransferases"/>
    <property type="match status" value="1"/>
</dbReference>
<reference evidence="1 2" key="1">
    <citation type="submission" date="2017-10" db="EMBL/GenBank/DDBJ databases">
        <title>Genome announcement of Methylocella silvestris TVC from permafrost.</title>
        <authorList>
            <person name="Wang J."/>
            <person name="Geng K."/>
            <person name="Ul-Haque F."/>
            <person name="Crombie A.T."/>
            <person name="Street L.E."/>
            <person name="Wookey P.A."/>
            <person name="Murrell J.C."/>
            <person name="Pratscher J."/>
        </authorList>
    </citation>
    <scope>NUCLEOTIDE SEQUENCE [LARGE SCALE GENOMIC DNA]</scope>
    <source>
        <strain evidence="1 2">TVC</strain>
    </source>
</reference>
<dbReference type="InterPro" id="IPR029063">
    <property type="entry name" value="SAM-dependent_MTases_sf"/>
</dbReference>
<dbReference type="EMBL" id="PDZR01000012">
    <property type="protein sequence ID" value="PNG25811.1"/>
    <property type="molecule type" value="Genomic_DNA"/>
</dbReference>
<dbReference type="Proteomes" id="UP000236286">
    <property type="component" value="Unassembled WGS sequence"/>
</dbReference>
<evidence type="ECO:0008006" key="3">
    <source>
        <dbReference type="Google" id="ProtNLM"/>
    </source>
</evidence>
<gene>
    <name evidence="1" type="ORF">CR492_11935</name>
</gene>
<protein>
    <recommendedName>
        <fullName evidence="3">Methyltransferase, TIGR04325 family</fullName>
    </recommendedName>
</protein>
<organism evidence="1 2">
    <name type="scientific">Methylocella silvestris</name>
    <dbReference type="NCBI Taxonomy" id="199596"/>
    <lineage>
        <taxon>Bacteria</taxon>
        <taxon>Pseudomonadati</taxon>
        <taxon>Pseudomonadota</taxon>
        <taxon>Alphaproteobacteria</taxon>
        <taxon>Hyphomicrobiales</taxon>
        <taxon>Beijerinckiaceae</taxon>
        <taxon>Methylocella</taxon>
    </lineage>
</organism>
<accession>A0A2J7TGA5</accession>
<comment type="caution">
    <text evidence="1">The sequence shown here is derived from an EMBL/GenBank/DDBJ whole genome shotgun (WGS) entry which is preliminary data.</text>
</comment>
<evidence type="ECO:0000313" key="1">
    <source>
        <dbReference type="EMBL" id="PNG25811.1"/>
    </source>
</evidence>
<dbReference type="AlphaFoldDB" id="A0A2J7TGA5"/>
<sequence length="296" mass="33351">MTICLHKVFRALFCALCDFEAGVIMSIYDLAKIGLGGTSIGSVLGRIPFTKALYRKFALTYRHHAGLFCGVYRSYEDAEADIIDGRATGWNNEETASIWLDNIAPMREATYPLLMWLSILLRENMTLVDYGGSIGLTYYGFKRYFTLPTAARWVVAEVDAIAAQGQKIAGEQKARVEFVTSPEAAPPADILISAGAIQYIKDAVPGLLDRFCSRPRHVLLNKVPLTSGPTFWTLQNFGSAVSPYQVYNESEFLRYFTEAGYRLRDRWDVHELDCFIPFHPDKRVPHFAGLYFEKAD</sequence>
<name>A0A2J7TGA5_METSI</name>
<proteinExistence type="predicted"/>
<evidence type="ECO:0000313" key="2">
    <source>
        <dbReference type="Proteomes" id="UP000236286"/>
    </source>
</evidence>
<dbReference type="InterPro" id="IPR027612">
    <property type="entry name" value="Put_MTase_LIC12133"/>
</dbReference>
<dbReference type="NCBIfam" id="TIGR04325">
    <property type="entry name" value="MTase_LIC12133"/>
    <property type="match status" value="1"/>
</dbReference>